<dbReference type="Proteomes" id="UP000288216">
    <property type="component" value="Unassembled WGS sequence"/>
</dbReference>
<dbReference type="Gene3D" id="3.40.50.300">
    <property type="entry name" value="P-loop containing nucleotide triphosphate hydrolases"/>
    <property type="match status" value="1"/>
</dbReference>
<dbReference type="OMA" id="QHEHWLV"/>
<organism evidence="11 12">
    <name type="scientific">Scyliorhinus torazame</name>
    <name type="common">Cloudy catshark</name>
    <name type="synonym">Catulus torazame</name>
    <dbReference type="NCBI Taxonomy" id="75743"/>
    <lineage>
        <taxon>Eukaryota</taxon>
        <taxon>Metazoa</taxon>
        <taxon>Chordata</taxon>
        <taxon>Craniata</taxon>
        <taxon>Vertebrata</taxon>
        <taxon>Chondrichthyes</taxon>
        <taxon>Elasmobranchii</taxon>
        <taxon>Galeomorphii</taxon>
        <taxon>Galeoidea</taxon>
        <taxon>Carcharhiniformes</taxon>
        <taxon>Scyliorhinidae</taxon>
        <taxon>Scyliorhinus</taxon>
    </lineage>
</organism>
<keyword evidence="5" id="KW-0418">Kinase</keyword>
<feature type="chain" id="PRO_5018988718" description="deoxyguanosine kinase" evidence="9">
    <location>
        <begin position="23"/>
        <end position="313"/>
    </location>
</feature>
<evidence type="ECO:0000256" key="9">
    <source>
        <dbReference type="SAM" id="SignalP"/>
    </source>
</evidence>
<dbReference type="InterPro" id="IPR050566">
    <property type="entry name" value="Deoxyribonucleoside_kinase"/>
</dbReference>
<dbReference type="PANTHER" id="PTHR10513:SF8">
    <property type="entry name" value="DEOXYGUANOSINE KINASE, MITOCHONDRIAL"/>
    <property type="match status" value="1"/>
</dbReference>
<proteinExistence type="inferred from homology"/>
<protein>
    <recommendedName>
        <fullName evidence="7">deoxyguanosine kinase</fullName>
        <ecNumber evidence="7">2.7.1.113</ecNumber>
    </recommendedName>
</protein>
<dbReference type="CDD" id="cd01673">
    <property type="entry name" value="dNK"/>
    <property type="match status" value="1"/>
</dbReference>
<name>A0A401NQR0_SCYTO</name>
<feature type="signal peptide" evidence="9">
    <location>
        <begin position="1"/>
        <end position="22"/>
    </location>
</feature>
<evidence type="ECO:0000313" key="11">
    <source>
        <dbReference type="EMBL" id="GCB63228.1"/>
    </source>
</evidence>
<evidence type="ECO:0000313" key="12">
    <source>
        <dbReference type="Proteomes" id="UP000288216"/>
    </source>
</evidence>
<dbReference type="SUPFAM" id="SSF52540">
    <property type="entry name" value="P-loop containing nucleoside triphosphate hydrolases"/>
    <property type="match status" value="1"/>
</dbReference>
<dbReference type="EMBL" id="BFAA01001298">
    <property type="protein sequence ID" value="GCB63228.1"/>
    <property type="molecule type" value="Genomic_DNA"/>
</dbReference>
<feature type="domain" description="Deoxynucleoside kinase" evidence="10">
    <location>
        <begin position="70"/>
        <end position="307"/>
    </location>
</feature>
<dbReference type="GO" id="GO:0005524">
    <property type="term" value="F:ATP binding"/>
    <property type="evidence" value="ECO:0007669"/>
    <property type="project" value="UniProtKB-KW"/>
</dbReference>
<evidence type="ECO:0000256" key="4">
    <source>
        <dbReference type="ARBA" id="ARBA00022741"/>
    </source>
</evidence>
<dbReference type="EC" id="2.7.1.113" evidence="7"/>
<keyword evidence="12" id="KW-1185">Reference proteome</keyword>
<dbReference type="GO" id="GO:0004138">
    <property type="term" value="F:deoxyguanosine kinase activity"/>
    <property type="evidence" value="ECO:0007669"/>
    <property type="project" value="UniProtKB-EC"/>
</dbReference>
<comment type="similarity">
    <text evidence="1">Belongs to the DCK/DGK family.</text>
</comment>
<comment type="caution">
    <text evidence="11">The sequence shown here is derived from an EMBL/GenBank/DDBJ whole genome shotgun (WGS) entry which is preliminary data.</text>
</comment>
<dbReference type="STRING" id="75743.A0A401NQR0"/>
<dbReference type="InterPro" id="IPR031314">
    <property type="entry name" value="DNK_dom"/>
</dbReference>
<keyword evidence="9" id="KW-0732">Signal</keyword>
<evidence type="ECO:0000256" key="1">
    <source>
        <dbReference type="ARBA" id="ARBA00007420"/>
    </source>
</evidence>
<evidence type="ECO:0000259" key="10">
    <source>
        <dbReference type="Pfam" id="PF01712"/>
    </source>
</evidence>
<keyword evidence="3" id="KW-0808">Transferase</keyword>
<gene>
    <name evidence="11" type="ORF">scyTo_0004376</name>
</gene>
<dbReference type="PANTHER" id="PTHR10513">
    <property type="entry name" value="DEOXYNUCLEOSIDE KINASE"/>
    <property type="match status" value="1"/>
</dbReference>
<dbReference type="GO" id="GO:0005739">
    <property type="term" value="C:mitochondrion"/>
    <property type="evidence" value="ECO:0007669"/>
    <property type="project" value="TreeGrafter"/>
</dbReference>
<evidence type="ECO:0000256" key="2">
    <source>
        <dbReference type="ARBA" id="ARBA00011738"/>
    </source>
</evidence>
<dbReference type="OrthoDB" id="567086at2759"/>
<dbReference type="Pfam" id="PF01712">
    <property type="entry name" value="dNK"/>
    <property type="match status" value="1"/>
</dbReference>
<keyword evidence="4" id="KW-0547">Nucleotide-binding</keyword>
<reference evidence="11 12" key="1">
    <citation type="journal article" date="2018" name="Nat. Ecol. Evol.">
        <title>Shark genomes provide insights into elasmobranch evolution and the origin of vertebrates.</title>
        <authorList>
            <person name="Hara Y"/>
            <person name="Yamaguchi K"/>
            <person name="Onimaru K"/>
            <person name="Kadota M"/>
            <person name="Koyanagi M"/>
            <person name="Keeley SD"/>
            <person name="Tatsumi K"/>
            <person name="Tanaka K"/>
            <person name="Motone F"/>
            <person name="Kageyama Y"/>
            <person name="Nozu R"/>
            <person name="Adachi N"/>
            <person name="Nishimura O"/>
            <person name="Nakagawa R"/>
            <person name="Tanegashima C"/>
            <person name="Kiyatake I"/>
            <person name="Matsumoto R"/>
            <person name="Murakumo K"/>
            <person name="Nishida K"/>
            <person name="Terakita A"/>
            <person name="Kuratani S"/>
            <person name="Sato K"/>
            <person name="Hyodo S Kuraku.S."/>
        </authorList>
    </citation>
    <scope>NUCLEOTIDE SEQUENCE [LARGE SCALE GENOMIC DNA]</scope>
</reference>
<comment type="subunit">
    <text evidence="2">Homodimer.</text>
</comment>
<keyword evidence="6" id="KW-0067">ATP-binding</keyword>
<evidence type="ECO:0000256" key="7">
    <source>
        <dbReference type="ARBA" id="ARBA00039043"/>
    </source>
</evidence>
<dbReference type="InterPro" id="IPR027417">
    <property type="entry name" value="P-loop_NTPase"/>
</dbReference>
<evidence type="ECO:0000256" key="8">
    <source>
        <dbReference type="ARBA" id="ARBA00047656"/>
    </source>
</evidence>
<sequence length="313" mass="36564">MLLSFRHLAGRCLLSCFLCTRGRKLISTAKCDWERCNKIQLMMGTEPARKRVCTTTDAVENHRSQEVTRISVEGNIAVGKSTFAELLEQMASSQWEIIPEPIAKWCNIPASSCKEDLSSTQQNVGNLLQMLYQDPHRWSYTFQSYSCMSRIKAHLAPVSPKLQNAEEPVQIFERSVYSDRYIFASNLYELGCLNETEWTIYQDWHTYLLNQFGSRIALEGIIYLQAAPEKCLERLRQRGRDEEKEIQLGYLKQLHSRHENWLVKHSTELHFEHLKNIPVLILDVNEDFEDDKSRQEELFKQVKNFVNNLKLEK</sequence>
<comment type="catalytic activity">
    <reaction evidence="8">
        <text>2'-deoxyguanosine + ATP = dGMP + ADP + H(+)</text>
        <dbReference type="Rhea" id="RHEA:19201"/>
        <dbReference type="ChEBI" id="CHEBI:15378"/>
        <dbReference type="ChEBI" id="CHEBI:17172"/>
        <dbReference type="ChEBI" id="CHEBI:30616"/>
        <dbReference type="ChEBI" id="CHEBI:57673"/>
        <dbReference type="ChEBI" id="CHEBI:456216"/>
        <dbReference type="EC" id="2.7.1.113"/>
    </reaction>
</comment>
<dbReference type="FunFam" id="3.40.50.300:FF:000461">
    <property type="entry name" value="Deoxycytidine kinase"/>
    <property type="match status" value="1"/>
</dbReference>
<evidence type="ECO:0000256" key="6">
    <source>
        <dbReference type="ARBA" id="ARBA00022840"/>
    </source>
</evidence>
<accession>A0A401NQR0</accession>
<evidence type="ECO:0000256" key="5">
    <source>
        <dbReference type="ARBA" id="ARBA00022777"/>
    </source>
</evidence>
<evidence type="ECO:0000256" key="3">
    <source>
        <dbReference type="ARBA" id="ARBA00022679"/>
    </source>
</evidence>
<dbReference type="AlphaFoldDB" id="A0A401NQR0"/>